<name>A0A4C1UJ39_EUMVA</name>
<sequence length="91" mass="9577">MPIKSSVDVVAIPSSTCMALVAPTAGIPTGAVADLIERLHPIISSAVITRHRLGTAPPAERESNAVAGILKMQHAHAFFDAPGLDRQRENN</sequence>
<dbReference type="Proteomes" id="UP000299102">
    <property type="component" value="Unassembled WGS sequence"/>
</dbReference>
<dbReference type="EMBL" id="BGZK01000174">
    <property type="protein sequence ID" value="GBP25966.1"/>
    <property type="molecule type" value="Genomic_DNA"/>
</dbReference>
<evidence type="ECO:0000313" key="2">
    <source>
        <dbReference type="Proteomes" id="UP000299102"/>
    </source>
</evidence>
<protein>
    <submittedName>
        <fullName evidence="1">Uncharacterized protein</fullName>
    </submittedName>
</protein>
<accession>A0A4C1UJ39</accession>
<gene>
    <name evidence="1" type="ORF">EVAR_84525_1</name>
</gene>
<organism evidence="1 2">
    <name type="scientific">Eumeta variegata</name>
    <name type="common">Bagworm moth</name>
    <name type="synonym">Eumeta japonica</name>
    <dbReference type="NCBI Taxonomy" id="151549"/>
    <lineage>
        <taxon>Eukaryota</taxon>
        <taxon>Metazoa</taxon>
        <taxon>Ecdysozoa</taxon>
        <taxon>Arthropoda</taxon>
        <taxon>Hexapoda</taxon>
        <taxon>Insecta</taxon>
        <taxon>Pterygota</taxon>
        <taxon>Neoptera</taxon>
        <taxon>Endopterygota</taxon>
        <taxon>Lepidoptera</taxon>
        <taxon>Glossata</taxon>
        <taxon>Ditrysia</taxon>
        <taxon>Tineoidea</taxon>
        <taxon>Psychidae</taxon>
        <taxon>Oiketicinae</taxon>
        <taxon>Eumeta</taxon>
    </lineage>
</organism>
<comment type="caution">
    <text evidence="1">The sequence shown here is derived from an EMBL/GenBank/DDBJ whole genome shotgun (WGS) entry which is preliminary data.</text>
</comment>
<evidence type="ECO:0000313" key="1">
    <source>
        <dbReference type="EMBL" id="GBP25966.1"/>
    </source>
</evidence>
<reference evidence="1 2" key="1">
    <citation type="journal article" date="2019" name="Commun. Biol.">
        <title>The bagworm genome reveals a unique fibroin gene that provides high tensile strength.</title>
        <authorList>
            <person name="Kono N."/>
            <person name="Nakamura H."/>
            <person name="Ohtoshi R."/>
            <person name="Tomita M."/>
            <person name="Numata K."/>
            <person name="Arakawa K."/>
        </authorList>
    </citation>
    <scope>NUCLEOTIDE SEQUENCE [LARGE SCALE GENOMIC DNA]</scope>
</reference>
<dbReference type="AlphaFoldDB" id="A0A4C1UJ39"/>
<proteinExistence type="predicted"/>
<keyword evidence="2" id="KW-1185">Reference proteome</keyword>